<name>A0A1A8JMR9_NOTKU</name>
<accession>A0A1A8JMR9</accession>
<protein>
    <submittedName>
        <fullName evidence="1">Tripartite motif containing 35</fullName>
    </submittedName>
</protein>
<feature type="non-terminal residue" evidence="1">
    <location>
        <position position="42"/>
    </location>
</feature>
<dbReference type="AlphaFoldDB" id="A0A1A8JMR9"/>
<reference evidence="1" key="2">
    <citation type="submission" date="2016-06" db="EMBL/GenBank/DDBJ databases">
        <title>The genome of a short-lived fish provides insights into sex chromosome evolution and the genetic control of aging.</title>
        <authorList>
            <person name="Reichwald K."/>
            <person name="Felder M."/>
            <person name="Petzold A."/>
            <person name="Koch P."/>
            <person name="Groth M."/>
            <person name="Platzer M."/>
        </authorList>
    </citation>
    <scope>NUCLEOTIDE SEQUENCE</scope>
    <source>
        <tissue evidence="1">Brain</tissue>
    </source>
</reference>
<feature type="non-terminal residue" evidence="1">
    <location>
        <position position="1"/>
    </location>
</feature>
<reference evidence="1" key="1">
    <citation type="submission" date="2016-05" db="EMBL/GenBank/DDBJ databases">
        <authorList>
            <person name="Lavstsen T."/>
            <person name="Jespersen J.S."/>
        </authorList>
    </citation>
    <scope>NUCLEOTIDE SEQUENCE</scope>
    <source>
        <tissue evidence="1">Brain</tissue>
    </source>
</reference>
<evidence type="ECO:0000313" key="1">
    <source>
        <dbReference type="EMBL" id="SBR20630.1"/>
    </source>
</evidence>
<proteinExistence type="predicted"/>
<organism evidence="1">
    <name type="scientific">Nothobranchius kuhntae</name>
    <name type="common">Beira killifish</name>
    <dbReference type="NCBI Taxonomy" id="321403"/>
    <lineage>
        <taxon>Eukaryota</taxon>
        <taxon>Metazoa</taxon>
        <taxon>Chordata</taxon>
        <taxon>Craniata</taxon>
        <taxon>Vertebrata</taxon>
        <taxon>Euteleostomi</taxon>
        <taxon>Actinopterygii</taxon>
        <taxon>Neopterygii</taxon>
        <taxon>Teleostei</taxon>
        <taxon>Neoteleostei</taxon>
        <taxon>Acanthomorphata</taxon>
        <taxon>Ovalentaria</taxon>
        <taxon>Atherinomorphae</taxon>
        <taxon>Cyprinodontiformes</taxon>
        <taxon>Nothobranchiidae</taxon>
        <taxon>Nothobranchius</taxon>
    </lineage>
</organism>
<gene>
    <name evidence="1" type="primary">TRIM35</name>
</gene>
<dbReference type="EMBL" id="HAEE01000614">
    <property type="protein sequence ID" value="SBR20630.1"/>
    <property type="molecule type" value="Transcribed_RNA"/>
</dbReference>
<sequence length="42" mass="5151">LREPQLGRRCWTPYTVKCVEKMGDIDSGLWEMWFTVHKCYTW</sequence>